<dbReference type="FunFam" id="3.30.160.60:FF:000100">
    <property type="entry name" value="Zinc finger 45-like"/>
    <property type="match status" value="1"/>
</dbReference>
<dbReference type="GO" id="GO:0043565">
    <property type="term" value="F:sequence-specific DNA binding"/>
    <property type="evidence" value="ECO:0007669"/>
    <property type="project" value="TreeGrafter"/>
</dbReference>
<keyword evidence="3" id="KW-0479">Metal-binding</keyword>
<dbReference type="FunFam" id="3.30.160.60:FF:001370">
    <property type="entry name" value="Zinc finger protein"/>
    <property type="match status" value="1"/>
</dbReference>
<evidence type="ECO:0000256" key="1">
    <source>
        <dbReference type="ARBA" id="ARBA00004123"/>
    </source>
</evidence>
<keyword evidence="6" id="KW-0862">Zinc</keyword>
<dbReference type="Pfam" id="PF00096">
    <property type="entry name" value="zf-C2H2"/>
    <property type="match status" value="2"/>
</dbReference>
<dbReference type="SMART" id="SM00355">
    <property type="entry name" value="ZnF_C2H2"/>
    <property type="match status" value="11"/>
</dbReference>
<dbReference type="GO" id="GO:0003690">
    <property type="term" value="F:double-stranded DNA binding"/>
    <property type="evidence" value="ECO:0007669"/>
    <property type="project" value="UniProtKB-ARBA"/>
</dbReference>
<organism evidence="14 15">
    <name type="scientific">Cryptotermes secundus</name>
    <dbReference type="NCBI Taxonomy" id="105785"/>
    <lineage>
        <taxon>Eukaryota</taxon>
        <taxon>Metazoa</taxon>
        <taxon>Ecdysozoa</taxon>
        <taxon>Arthropoda</taxon>
        <taxon>Hexapoda</taxon>
        <taxon>Insecta</taxon>
        <taxon>Pterygota</taxon>
        <taxon>Neoptera</taxon>
        <taxon>Polyneoptera</taxon>
        <taxon>Dictyoptera</taxon>
        <taxon>Blattodea</taxon>
        <taxon>Blattoidea</taxon>
        <taxon>Termitoidae</taxon>
        <taxon>Kalotermitidae</taxon>
        <taxon>Cryptotermitinae</taxon>
        <taxon>Cryptotermes</taxon>
    </lineage>
</organism>
<feature type="domain" description="C2H2-type" evidence="13">
    <location>
        <begin position="1278"/>
        <end position="1307"/>
    </location>
</feature>
<dbReference type="Gene3D" id="3.30.160.60">
    <property type="entry name" value="Classic Zinc Finger"/>
    <property type="match status" value="6"/>
</dbReference>
<dbReference type="STRING" id="105785.A0A2J7PVW1"/>
<evidence type="ECO:0000313" key="14">
    <source>
        <dbReference type="EMBL" id="PNF20473.1"/>
    </source>
</evidence>
<sequence>MKVTKQEAQGTKSKIHNHVAEKKFKNISLRKTDPNEGAVSAPSCHQRKGTELSKIKHVDELNIIPPGHRQDSINVSTETPVLLSGDGILRQALLSFSYSGQEEKALKETINKKNYITTKAQTVAVSNIKLSCSTPGPLSPENVQKTLTHGALPSKSLSPGTLLTGSLPLGNLVSLPPISFTSEAFSHKTLPLMSLTSGPLPPVSEIPRPGSIPSLGCSSSASPRNTISAGLQRPGIVASVPSTFSGSSGNVPILSEAPTYEVTQSLKVLVSLSPSVHRTAESQVLTQTSAPSKESSVTLVYSSIPKMEPSFFNASHSLSQKVIPLPPMSEMKSHCTNHLQALSHGKVDDSSSASVNDHTDGDSICEVVPVSTDVLSVADCTSQTSISVLSTPVSSDPIHGNSTNTIKLDENHDSAEELSQVHSIQNVSISHSINFQTNNCSSPDLNHIVIPVSSGIASGKVDDHHVLSAQDIGQIITIPLTSSAIYGHPVGISIPISGNAVPLSMPVQVSSAILPMSCSLLPVSTSTATIHPPSIPASEASGLLVPTAGSIRSYPSTVIPSVDSDTAETAVQHSHLSTDISGLVTVTSSMALPVSHSNTVSVTSASNTGVAVTSSTDPVPVTSVAVSLPSSSASNATTTMVFATQNSSVESVSAYAMQSPAEILSQLSKAGVLPTMSSSQVSSVLSALAADGCHLDLEAENSHNVELMTQQQVMHLSSSADKVSTLTQTEDLELGHTVELGCNINIEPQHNKVMSAADDIHLAGCGRLMEHHLHLLNHTHGNSGIDTASLSPSVSLPEKQASVSNLPSIDSIQVSDENAVIKHQAEVNPRVIGPVDIDSSTLKQTASMYPRIVPKLNLAPNEPITTGLNKSNVSSKLHIPKHGSESFTSSRVSDMNREQRIVSVFIKQENFENSLNQKVNKSGFDGLRDKESKKRRLQDINNGKDNNEYRNAKCTKETKKQNIKNVEMDSYVEQVACYKCKFCSFLTLEKEGVAMHVQLVHISQLPGNQQETRHNIKCPGCENVFFTSKSLRVHLSQDHQVGDEELRTLIEVVIRSSYKDAKAKNKFDKKRKRSLATAHPLEILNPVDNECSDGKEVPSVTNSVRQVNCSATDMMLDECSKIRVRNLNNEVLPELEDTLVSHSDTTAVTDVRNEDSLISNGASDGDVREGTLVIDDNHLTQQKHAKITVDDVCEFKMIKTDTEPVAGPGVTSEIVVRNAAGNSLGQKEQRNELKSNQRMSPLAKKKPGRPKGSKNIPANGYQKLSSAQKELMEKELGYRCDIDGCAVRLRSHDNIEYHRRCHHDEKFLCPECSQETVHWKSLSTHLWRYHVIDMELFACDQCSYKTNSYSKLINLHRRIHGDERPFLCDTCGKGFKNRKQLRNHKAIHMAKQKQKAGPTGECDVCGRTFTNPRMLRVHKDNVHGKLRPHLCNFCGYSASSRSTLKMHMRLHTGEKPFHCDECEYATADHNSLRRHKMRHSGDKPYKCPHCSYACIQSSTYKAHLNTKHPGLETGLMFNCDLCSFRSVRKDNYMAHVAEHKNESYPSNRHRNHSSPKPQVCSSVISVIVITRIICGD</sequence>
<evidence type="ECO:0000256" key="8">
    <source>
        <dbReference type="ARBA" id="ARBA00023125"/>
    </source>
</evidence>
<evidence type="ECO:0000256" key="3">
    <source>
        <dbReference type="ARBA" id="ARBA00022723"/>
    </source>
</evidence>
<feature type="domain" description="C2H2-type" evidence="13">
    <location>
        <begin position="1400"/>
        <end position="1428"/>
    </location>
</feature>
<proteinExistence type="inferred from homology"/>
<accession>A0A2J7PVW1</accession>
<keyword evidence="5 11" id="KW-0863">Zinc-finger</keyword>
<dbReference type="PANTHER" id="PTHR24408:SF64">
    <property type="entry name" value="LINKING IMMUNITY AND METABOLISM-RELATED"/>
    <property type="match status" value="1"/>
</dbReference>
<feature type="domain" description="C2H2-type" evidence="13">
    <location>
        <begin position="1485"/>
        <end position="1513"/>
    </location>
</feature>
<dbReference type="GO" id="GO:0005634">
    <property type="term" value="C:nucleus"/>
    <property type="evidence" value="ECO:0007669"/>
    <property type="project" value="UniProtKB-SubCell"/>
</dbReference>
<comment type="subcellular location">
    <subcellularLocation>
        <location evidence="1">Nucleus</location>
    </subcellularLocation>
</comment>
<feature type="region of interest" description="Disordered" evidence="12">
    <location>
        <begin position="1221"/>
        <end position="1259"/>
    </location>
</feature>
<gene>
    <name evidence="14" type="ORF">B7P43_G07693</name>
</gene>
<keyword evidence="15" id="KW-1185">Reference proteome</keyword>
<keyword evidence="7" id="KW-0805">Transcription regulation</keyword>
<evidence type="ECO:0000256" key="11">
    <source>
        <dbReference type="PROSITE-ProRule" id="PRU00042"/>
    </source>
</evidence>
<keyword evidence="9" id="KW-0804">Transcription</keyword>
<dbReference type="OrthoDB" id="5876240at2759"/>
<evidence type="ECO:0000313" key="15">
    <source>
        <dbReference type="Proteomes" id="UP000235965"/>
    </source>
</evidence>
<protein>
    <recommendedName>
        <fullName evidence="13">C2H2-type domain-containing protein</fullName>
    </recommendedName>
</protein>
<keyword evidence="8" id="KW-0238">DNA-binding</keyword>
<evidence type="ECO:0000256" key="5">
    <source>
        <dbReference type="ARBA" id="ARBA00022771"/>
    </source>
</evidence>
<feature type="domain" description="C2H2-type" evidence="13">
    <location>
        <begin position="1366"/>
        <end position="1393"/>
    </location>
</feature>
<keyword evidence="10" id="KW-0539">Nucleus</keyword>
<feature type="compositionally biased region" description="Basic residues" evidence="12">
    <location>
        <begin position="1243"/>
        <end position="1252"/>
    </location>
</feature>
<reference evidence="14 15" key="1">
    <citation type="submission" date="2017-12" db="EMBL/GenBank/DDBJ databases">
        <title>Hemimetabolous genomes reveal molecular basis of termite eusociality.</title>
        <authorList>
            <person name="Harrison M.C."/>
            <person name="Jongepier E."/>
            <person name="Robertson H.M."/>
            <person name="Arning N."/>
            <person name="Bitard-Feildel T."/>
            <person name="Chao H."/>
            <person name="Childers C.P."/>
            <person name="Dinh H."/>
            <person name="Doddapaneni H."/>
            <person name="Dugan S."/>
            <person name="Gowin J."/>
            <person name="Greiner C."/>
            <person name="Han Y."/>
            <person name="Hu H."/>
            <person name="Hughes D.S.T."/>
            <person name="Huylmans A.-K."/>
            <person name="Kemena C."/>
            <person name="Kremer L.P.M."/>
            <person name="Lee S.L."/>
            <person name="Lopez-Ezquerra A."/>
            <person name="Mallet L."/>
            <person name="Monroy-Kuhn J.M."/>
            <person name="Moser A."/>
            <person name="Murali S.C."/>
            <person name="Muzny D.M."/>
            <person name="Otani S."/>
            <person name="Piulachs M.-D."/>
            <person name="Poelchau M."/>
            <person name="Qu J."/>
            <person name="Schaub F."/>
            <person name="Wada-Katsumata A."/>
            <person name="Worley K.C."/>
            <person name="Xie Q."/>
            <person name="Ylla G."/>
            <person name="Poulsen M."/>
            <person name="Gibbs R.A."/>
            <person name="Schal C."/>
            <person name="Richards S."/>
            <person name="Belles X."/>
            <person name="Korb J."/>
            <person name="Bornberg-Bauer E."/>
        </authorList>
    </citation>
    <scope>NUCLEOTIDE SEQUENCE [LARGE SCALE GENOMIC DNA]</scope>
    <source>
        <tissue evidence="14">Whole body</tissue>
    </source>
</reference>
<dbReference type="PROSITE" id="PS00028">
    <property type="entry name" value="ZINC_FINGER_C2H2_1"/>
    <property type="match status" value="5"/>
</dbReference>
<dbReference type="PROSITE" id="PS50157">
    <property type="entry name" value="ZINC_FINGER_C2H2_2"/>
    <property type="match status" value="7"/>
</dbReference>
<evidence type="ECO:0000256" key="6">
    <source>
        <dbReference type="ARBA" id="ARBA00022833"/>
    </source>
</evidence>
<dbReference type="SUPFAM" id="SSF57667">
    <property type="entry name" value="beta-beta-alpha zinc fingers"/>
    <property type="match status" value="4"/>
</dbReference>
<evidence type="ECO:0000256" key="9">
    <source>
        <dbReference type="ARBA" id="ARBA00023163"/>
    </source>
</evidence>
<evidence type="ECO:0000256" key="7">
    <source>
        <dbReference type="ARBA" id="ARBA00023015"/>
    </source>
</evidence>
<evidence type="ECO:0000259" key="13">
    <source>
        <dbReference type="PROSITE" id="PS50157"/>
    </source>
</evidence>
<feature type="domain" description="C2H2-type" evidence="13">
    <location>
        <begin position="1429"/>
        <end position="1456"/>
    </location>
</feature>
<dbReference type="InParanoid" id="A0A2J7PVW1"/>
<dbReference type="GO" id="GO:0008270">
    <property type="term" value="F:zinc ion binding"/>
    <property type="evidence" value="ECO:0007669"/>
    <property type="project" value="UniProtKB-KW"/>
</dbReference>
<feature type="region of interest" description="Disordered" evidence="12">
    <location>
        <begin position="923"/>
        <end position="949"/>
    </location>
</feature>
<feature type="domain" description="C2H2-type" evidence="13">
    <location>
        <begin position="1457"/>
        <end position="1484"/>
    </location>
</feature>
<name>A0A2J7PVW1_9NEOP</name>
<dbReference type="Proteomes" id="UP000235965">
    <property type="component" value="Unassembled WGS sequence"/>
</dbReference>
<feature type="domain" description="C2H2-type" evidence="13">
    <location>
        <begin position="1337"/>
        <end position="1365"/>
    </location>
</feature>
<dbReference type="InterPro" id="IPR013087">
    <property type="entry name" value="Znf_C2H2_type"/>
</dbReference>
<dbReference type="FunFam" id="3.30.160.60:FF:000446">
    <property type="entry name" value="Zinc finger protein"/>
    <property type="match status" value="1"/>
</dbReference>
<evidence type="ECO:0000256" key="10">
    <source>
        <dbReference type="ARBA" id="ARBA00023242"/>
    </source>
</evidence>
<comment type="caution">
    <text evidence="14">The sequence shown here is derived from an EMBL/GenBank/DDBJ whole genome shotgun (WGS) entry which is preliminary data.</text>
</comment>
<comment type="similarity">
    <text evidence="2">Belongs to the krueppel C2H2-type zinc-finger protein family.</text>
</comment>
<dbReference type="EMBL" id="NEVH01020942">
    <property type="protein sequence ID" value="PNF20473.1"/>
    <property type="molecule type" value="Genomic_DNA"/>
</dbReference>
<evidence type="ECO:0000256" key="2">
    <source>
        <dbReference type="ARBA" id="ARBA00006991"/>
    </source>
</evidence>
<keyword evidence="4" id="KW-0677">Repeat</keyword>
<dbReference type="GO" id="GO:0000981">
    <property type="term" value="F:DNA-binding transcription factor activity, RNA polymerase II-specific"/>
    <property type="evidence" value="ECO:0007669"/>
    <property type="project" value="TreeGrafter"/>
</dbReference>
<evidence type="ECO:0000256" key="4">
    <source>
        <dbReference type="ARBA" id="ARBA00022737"/>
    </source>
</evidence>
<dbReference type="PANTHER" id="PTHR24408">
    <property type="entry name" value="ZINC FINGER PROTEIN"/>
    <property type="match status" value="1"/>
</dbReference>
<dbReference type="InterPro" id="IPR036236">
    <property type="entry name" value="Znf_C2H2_sf"/>
</dbReference>
<evidence type="ECO:0000256" key="12">
    <source>
        <dbReference type="SAM" id="MobiDB-lite"/>
    </source>
</evidence>